<dbReference type="Gene3D" id="2.30.30.110">
    <property type="match status" value="1"/>
</dbReference>
<evidence type="ECO:0000313" key="1">
    <source>
        <dbReference type="EMBL" id="QRF53808.1"/>
    </source>
</evidence>
<name>A0ABX7F2M1_9HYPH</name>
<dbReference type="RefSeq" id="WP_203017179.1">
    <property type="nucleotide sequence ID" value="NZ_CP032405.1"/>
</dbReference>
<protein>
    <submittedName>
        <fullName evidence="1">Type II toxin-antitoxin system PemK/MazF family toxin</fullName>
    </submittedName>
</protein>
<sequence length="110" mass="11745">MKRGDVVTVVLPSDLGKPRPAVIVQTDAMTESQLKTVLVCPITSFSSAPSIFRVPVEPTPSNGLKLQSEVMVDKISPASRQRIGEIIGAFDDVTMGRLERSMAMALGFAG</sequence>
<proteinExistence type="predicted"/>
<dbReference type="InterPro" id="IPR003477">
    <property type="entry name" value="PemK-like"/>
</dbReference>
<dbReference type="SUPFAM" id="SSF50118">
    <property type="entry name" value="Cell growth inhibitor/plasmid maintenance toxic component"/>
    <property type="match status" value="1"/>
</dbReference>
<gene>
    <name evidence="1" type="ORF">D4A92_21330</name>
</gene>
<dbReference type="InterPro" id="IPR011067">
    <property type="entry name" value="Plasmid_toxin/cell-grow_inhib"/>
</dbReference>
<evidence type="ECO:0000313" key="2">
    <source>
        <dbReference type="Proteomes" id="UP000596351"/>
    </source>
</evidence>
<dbReference type="Proteomes" id="UP000596351">
    <property type="component" value="Chromosome"/>
</dbReference>
<dbReference type="Pfam" id="PF02452">
    <property type="entry name" value="PemK_toxin"/>
    <property type="match status" value="1"/>
</dbReference>
<organism evidence="1 2">
    <name type="scientific">Rhizobium rosettiformans</name>
    <dbReference type="NCBI Taxonomy" id="1368430"/>
    <lineage>
        <taxon>Bacteria</taxon>
        <taxon>Pseudomonadati</taxon>
        <taxon>Pseudomonadota</taxon>
        <taxon>Alphaproteobacteria</taxon>
        <taxon>Hyphomicrobiales</taxon>
        <taxon>Rhizobiaceae</taxon>
        <taxon>Rhizobium/Agrobacterium group</taxon>
        <taxon>Rhizobium</taxon>
    </lineage>
</organism>
<keyword evidence="2" id="KW-1185">Reference proteome</keyword>
<reference evidence="1 2" key="1">
    <citation type="submission" date="2018-09" db="EMBL/GenBank/DDBJ databases">
        <title>Rhizobium sp. MAE2-X.</title>
        <authorList>
            <person name="Lee Y."/>
            <person name="Jeon C.O."/>
        </authorList>
    </citation>
    <scope>NUCLEOTIDE SEQUENCE [LARGE SCALE GENOMIC DNA]</scope>
    <source>
        <strain evidence="1 2">MAE2-X</strain>
    </source>
</reference>
<dbReference type="EMBL" id="CP032405">
    <property type="protein sequence ID" value="QRF53808.1"/>
    <property type="molecule type" value="Genomic_DNA"/>
</dbReference>
<accession>A0ABX7F2M1</accession>
<dbReference type="PANTHER" id="PTHR33988">
    <property type="entry name" value="ENDORIBONUCLEASE MAZF-RELATED"/>
    <property type="match status" value="1"/>
</dbReference>